<evidence type="ECO:0000256" key="1">
    <source>
        <dbReference type="SAM" id="Phobius"/>
    </source>
</evidence>
<dbReference type="EMBL" id="CAFAAQ010000311">
    <property type="protein sequence ID" value="CAB4827977.1"/>
    <property type="molecule type" value="Genomic_DNA"/>
</dbReference>
<reference evidence="2" key="1">
    <citation type="submission" date="2020-05" db="EMBL/GenBank/DDBJ databases">
        <authorList>
            <person name="Chiriac C."/>
            <person name="Salcher M."/>
            <person name="Ghai R."/>
            <person name="Kavagutti S V."/>
        </authorList>
    </citation>
    <scope>NUCLEOTIDE SEQUENCE</scope>
</reference>
<keyword evidence="1" id="KW-1133">Transmembrane helix</keyword>
<gene>
    <name evidence="2" type="ORF">UFOPK3046_02154</name>
    <name evidence="3" type="ORF">UFOPK3914_00455</name>
</gene>
<evidence type="ECO:0000313" key="3">
    <source>
        <dbReference type="EMBL" id="CAB4971660.1"/>
    </source>
</evidence>
<proteinExistence type="predicted"/>
<dbReference type="EMBL" id="CAFBOG010000027">
    <property type="protein sequence ID" value="CAB4971660.1"/>
    <property type="molecule type" value="Genomic_DNA"/>
</dbReference>
<evidence type="ECO:0000313" key="2">
    <source>
        <dbReference type="EMBL" id="CAB4827977.1"/>
    </source>
</evidence>
<keyword evidence="1" id="KW-0472">Membrane</keyword>
<organism evidence="2">
    <name type="scientific">freshwater metagenome</name>
    <dbReference type="NCBI Taxonomy" id="449393"/>
    <lineage>
        <taxon>unclassified sequences</taxon>
        <taxon>metagenomes</taxon>
        <taxon>ecological metagenomes</taxon>
    </lineage>
</organism>
<dbReference type="AlphaFoldDB" id="A0A6J7A500"/>
<accession>A0A6J7A500</accession>
<sequence>MLPVGEVVGGGSVLGTSSEVTGGSAGAVLVGDLGGAVALGDAGVRGLVVGASAISAGPDAAVGGGSAIVVAPSTDAGGSVEMVLLGVVLGLVFGGVGRVWV</sequence>
<protein>
    <submittedName>
        <fullName evidence="2">Unannotated protein</fullName>
    </submittedName>
</protein>
<feature type="transmembrane region" description="Helical" evidence="1">
    <location>
        <begin position="82"/>
        <end position="100"/>
    </location>
</feature>
<keyword evidence="1" id="KW-0812">Transmembrane</keyword>
<name>A0A6J7A500_9ZZZZ</name>